<evidence type="ECO:0000259" key="2">
    <source>
        <dbReference type="PROSITE" id="PS50848"/>
    </source>
</evidence>
<protein>
    <recommendedName>
        <fullName evidence="2">START domain-containing protein</fullName>
    </recommendedName>
</protein>
<dbReference type="Gene3D" id="3.30.530.20">
    <property type="match status" value="1"/>
</dbReference>
<dbReference type="GO" id="GO:0005737">
    <property type="term" value="C:cytoplasm"/>
    <property type="evidence" value="ECO:0007669"/>
    <property type="project" value="UniProtKB-ARBA"/>
</dbReference>
<sequence>QAPAQPSLTQATAADHLAVVPRAKAASSVAPVEEELAVSTPDLMHLRRVVEEKDGGPAWTHMMDRTLPTFRYQAWKREPQNGPPQYRSSTIFEDASPDVVRDFFWDDDFRISNTWDDMLLEHETLEECAKTGTMVVRWVRKSSHSSAATGSMLSVAGYGHLERPTTVLPRACLAPLFQGAANLAVWTCTTLAGASVQLNQETVMVQ</sequence>
<reference evidence="3" key="4">
    <citation type="submission" date="2019-03" db="UniProtKB">
        <authorList>
            <consortium name="EnsemblPlants"/>
        </authorList>
    </citation>
    <scope>IDENTIFICATION</scope>
</reference>
<comment type="subcellular location">
    <subcellularLocation>
        <location evidence="1">Nucleus</location>
    </subcellularLocation>
</comment>
<dbReference type="InterPro" id="IPR023393">
    <property type="entry name" value="START-like_dom_sf"/>
</dbReference>
<proteinExistence type="predicted"/>
<reference evidence="3" key="3">
    <citation type="journal article" date="2017" name="Nature">
        <title>Genome sequence of the progenitor of the wheat D genome Aegilops tauschii.</title>
        <authorList>
            <person name="Luo M.C."/>
            <person name="Gu Y.Q."/>
            <person name="Puiu D."/>
            <person name="Wang H."/>
            <person name="Twardziok S.O."/>
            <person name="Deal K.R."/>
            <person name="Huo N."/>
            <person name="Zhu T."/>
            <person name="Wang L."/>
            <person name="Wang Y."/>
            <person name="McGuire P.E."/>
            <person name="Liu S."/>
            <person name="Long H."/>
            <person name="Ramasamy R.K."/>
            <person name="Rodriguez J.C."/>
            <person name="Van S.L."/>
            <person name="Yuan L."/>
            <person name="Wang Z."/>
            <person name="Xia Z."/>
            <person name="Xiao L."/>
            <person name="Anderson O.D."/>
            <person name="Ouyang S."/>
            <person name="Liang Y."/>
            <person name="Zimin A.V."/>
            <person name="Pertea G."/>
            <person name="Qi P."/>
            <person name="Bennetzen J.L."/>
            <person name="Dai X."/>
            <person name="Dawson M.W."/>
            <person name="Muller H.G."/>
            <person name="Kugler K."/>
            <person name="Rivarola-Duarte L."/>
            <person name="Spannagl M."/>
            <person name="Mayer K.F.X."/>
            <person name="Lu F.H."/>
            <person name="Bevan M.W."/>
            <person name="Leroy P."/>
            <person name="Li P."/>
            <person name="You F.M."/>
            <person name="Sun Q."/>
            <person name="Liu Z."/>
            <person name="Lyons E."/>
            <person name="Wicker T."/>
            <person name="Salzberg S.L."/>
            <person name="Devos K.M."/>
            <person name="Dvorak J."/>
        </authorList>
    </citation>
    <scope>NUCLEOTIDE SEQUENCE [LARGE SCALE GENOMIC DNA]</scope>
    <source>
        <strain evidence="3">cv. AL8/78</strain>
    </source>
</reference>
<dbReference type="GO" id="GO:0005634">
    <property type="term" value="C:nucleus"/>
    <property type="evidence" value="ECO:0007669"/>
    <property type="project" value="UniProtKB-SubCell"/>
</dbReference>
<dbReference type="PROSITE" id="PS50848">
    <property type="entry name" value="START"/>
    <property type="match status" value="1"/>
</dbReference>
<dbReference type="PANTHER" id="PTHR19308">
    <property type="entry name" value="PHOSPHATIDYLCHOLINE TRANSFER PROTEIN"/>
    <property type="match status" value="1"/>
</dbReference>
<dbReference type="GO" id="GO:0008289">
    <property type="term" value="F:lipid binding"/>
    <property type="evidence" value="ECO:0007669"/>
    <property type="project" value="InterPro"/>
</dbReference>
<evidence type="ECO:0000256" key="1">
    <source>
        <dbReference type="ARBA" id="ARBA00004123"/>
    </source>
</evidence>
<reference evidence="4" key="2">
    <citation type="journal article" date="2017" name="Nat. Plants">
        <title>The Aegilops tauschii genome reveals multiple impacts of transposons.</title>
        <authorList>
            <person name="Zhao G."/>
            <person name="Zou C."/>
            <person name="Li K."/>
            <person name="Wang K."/>
            <person name="Li T."/>
            <person name="Gao L."/>
            <person name="Zhang X."/>
            <person name="Wang H."/>
            <person name="Yang Z."/>
            <person name="Liu X."/>
            <person name="Jiang W."/>
            <person name="Mao L."/>
            <person name="Kong X."/>
            <person name="Jiao Y."/>
            <person name="Jia J."/>
        </authorList>
    </citation>
    <scope>NUCLEOTIDE SEQUENCE [LARGE SCALE GENOMIC DNA]</scope>
    <source>
        <strain evidence="4">cv. AL8/78</strain>
    </source>
</reference>
<organism evidence="3 4">
    <name type="scientific">Aegilops tauschii subsp. strangulata</name>
    <name type="common">Goatgrass</name>
    <dbReference type="NCBI Taxonomy" id="200361"/>
    <lineage>
        <taxon>Eukaryota</taxon>
        <taxon>Viridiplantae</taxon>
        <taxon>Streptophyta</taxon>
        <taxon>Embryophyta</taxon>
        <taxon>Tracheophyta</taxon>
        <taxon>Spermatophyta</taxon>
        <taxon>Magnoliopsida</taxon>
        <taxon>Liliopsida</taxon>
        <taxon>Poales</taxon>
        <taxon>Poaceae</taxon>
        <taxon>BOP clade</taxon>
        <taxon>Pooideae</taxon>
        <taxon>Triticodae</taxon>
        <taxon>Triticeae</taxon>
        <taxon>Triticinae</taxon>
        <taxon>Aegilops</taxon>
    </lineage>
</organism>
<keyword evidence="4" id="KW-1185">Reference proteome</keyword>
<evidence type="ECO:0000313" key="3">
    <source>
        <dbReference type="EnsemblPlants" id="AET2Gv20020100.7"/>
    </source>
</evidence>
<dbReference type="Proteomes" id="UP000015105">
    <property type="component" value="Chromosome 2D"/>
</dbReference>
<feature type="domain" description="START" evidence="2">
    <location>
        <begin position="57"/>
        <end position="139"/>
    </location>
</feature>
<accession>A0A453A864</accession>
<dbReference type="EnsemblPlants" id="AET2Gv20020100.7">
    <property type="protein sequence ID" value="AET2Gv20020100.7"/>
    <property type="gene ID" value="AET2Gv20020100"/>
</dbReference>
<dbReference type="InterPro" id="IPR002913">
    <property type="entry name" value="START_lipid-bd_dom"/>
</dbReference>
<evidence type="ECO:0000313" key="4">
    <source>
        <dbReference type="Proteomes" id="UP000015105"/>
    </source>
</evidence>
<dbReference type="SUPFAM" id="SSF55961">
    <property type="entry name" value="Bet v1-like"/>
    <property type="match status" value="1"/>
</dbReference>
<name>A0A453A864_AEGTS</name>
<dbReference type="PANTHER" id="PTHR19308:SF39">
    <property type="entry name" value="PHOSPHATIDYLCHOLINE TRANSFER PROTEIN"/>
    <property type="match status" value="1"/>
</dbReference>
<reference evidence="3" key="5">
    <citation type="journal article" date="2021" name="G3 (Bethesda)">
        <title>Aegilops tauschii genome assembly Aet v5.0 features greater sequence contiguity and improved annotation.</title>
        <authorList>
            <person name="Wang L."/>
            <person name="Zhu T."/>
            <person name="Rodriguez J.C."/>
            <person name="Deal K.R."/>
            <person name="Dubcovsky J."/>
            <person name="McGuire P.E."/>
            <person name="Lux T."/>
            <person name="Spannagl M."/>
            <person name="Mayer K.F.X."/>
            <person name="Baldrich P."/>
            <person name="Meyers B.C."/>
            <person name="Huo N."/>
            <person name="Gu Y.Q."/>
            <person name="Zhou H."/>
            <person name="Devos K.M."/>
            <person name="Bennetzen J.L."/>
            <person name="Unver T."/>
            <person name="Budak H."/>
            <person name="Gulick P.J."/>
            <person name="Galiba G."/>
            <person name="Kalapos B."/>
            <person name="Nelson D.R."/>
            <person name="Li P."/>
            <person name="You F.M."/>
            <person name="Luo M.C."/>
            <person name="Dvorak J."/>
        </authorList>
    </citation>
    <scope>NUCLEOTIDE SEQUENCE [LARGE SCALE GENOMIC DNA]</scope>
    <source>
        <strain evidence="3">cv. AL8/78</strain>
    </source>
</reference>
<reference evidence="4" key="1">
    <citation type="journal article" date="2014" name="Science">
        <title>Ancient hybridizations among the ancestral genomes of bread wheat.</title>
        <authorList>
            <consortium name="International Wheat Genome Sequencing Consortium,"/>
            <person name="Marcussen T."/>
            <person name="Sandve S.R."/>
            <person name="Heier L."/>
            <person name="Spannagl M."/>
            <person name="Pfeifer M."/>
            <person name="Jakobsen K.S."/>
            <person name="Wulff B.B."/>
            <person name="Steuernagel B."/>
            <person name="Mayer K.F."/>
            <person name="Olsen O.A."/>
        </authorList>
    </citation>
    <scope>NUCLEOTIDE SEQUENCE [LARGE SCALE GENOMIC DNA]</scope>
    <source>
        <strain evidence="4">cv. AL8/78</strain>
    </source>
</reference>
<dbReference type="Gramene" id="AET2Gv20020100.7">
    <property type="protein sequence ID" value="AET2Gv20020100.7"/>
    <property type="gene ID" value="AET2Gv20020100"/>
</dbReference>
<dbReference type="AlphaFoldDB" id="A0A453A864"/>
<dbReference type="InterPro" id="IPR051213">
    <property type="entry name" value="START_lipid_transfer"/>
</dbReference>